<sequence length="146" mass="16006">MGALMLNHRKLWKPFSLIQGKNLVPFELMRESIKILKKLKGTFSHIDNKKIGLGGAPGMLSTLKSIHRGIKEGLESLMMYLHSMDAGLSYGTDDGTLRDAFATHGEVLEGMIGISTIIFSLKFFFAPVFASPFPAPGPDFNGYKGT</sequence>
<name>A0A7J7NUI9_9MAGN</name>
<evidence type="ECO:0000313" key="2">
    <source>
        <dbReference type="Proteomes" id="UP000541444"/>
    </source>
</evidence>
<feature type="non-terminal residue" evidence="1">
    <location>
        <position position="1"/>
    </location>
</feature>
<dbReference type="AlphaFoldDB" id="A0A7J7NUI9"/>
<gene>
    <name evidence="1" type="ORF">GIB67_015819</name>
</gene>
<evidence type="ECO:0000313" key="1">
    <source>
        <dbReference type="EMBL" id="KAF6170867.1"/>
    </source>
</evidence>
<accession>A0A7J7NUI9</accession>
<comment type="caution">
    <text evidence="1">The sequence shown here is derived from an EMBL/GenBank/DDBJ whole genome shotgun (WGS) entry which is preliminary data.</text>
</comment>
<protein>
    <submittedName>
        <fullName evidence="1">Uncharacterized protein</fullName>
    </submittedName>
</protein>
<reference evidence="1 2" key="1">
    <citation type="journal article" date="2020" name="IScience">
        <title>Genome Sequencing of the Endangered Kingdonia uniflora (Circaeasteraceae, Ranunculales) Reveals Potential Mechanisms of Evolutionary Specialization.</title>
        <authorList>
            <person name="Sun Y."/>
            <person name="Deng T."/>
            <person name="Zhang A."/>
            <person name="Moore M.J."/>
            <person name="Landis J.B."/>
            <person name="Lin N."/>
            <person name="Zhang H."/>
            <person name="Zhang X."/>
            <person name="Huang J."/>
            <person name="Zhang X."/>
            <person name="Sun H."/>
            <person name="Wang H."/>
        </authorList>
    </citation>
    <scope>NUCLEOTIDE SEQUENCE [LARGE SCALE GENOMIC DNA]</scope>
    <source>
        <strain evidence="1">TB1705</strain>
        <tissue evidence="1">Leaf</tissue>
    </source>
</reference>
<dbReference type="Proteomes" id="UP000541444">
    <property type="component" value="Unassembled WGS sequence"/>
</dbReference>
<proteinExistence type="predicted"/>
<organism evidence="1 2">
    <name type="scientific">Kingdonia uniflora</name>
    <dbReference type="NCBI Taxonomy" id="39325"/>
    <lineage>
        <taxon>Eukaryota</taxon>
        <taxon>Viridiplantae</taxon>
        <taxon>Streptophyta</taxon>
        <taxon>Embryophyta</taxon>
        <taxon>Tracheophyta</taxon>
        <taxon>Spermatophyta</taxon>
        <taxon>Magnoliopsida</taxon>
        <taxon>Ranunculales</taxon>
        <taxon>Circaeasteraceae</taxon>
        <taxon>Kingdonia</taxon>
    </lineage>
</organism>
<dbReference type="EMBL" id="JACGCM010000560">
    <property type="protein sequence ID" value="KAF6170867.1"/>
    <property type="molecule type" value="Genomic_DNA"/>
</dbReference>
<keyword evidence="2" id="KW-1185">Reference proteome</keyword>